<accession>A0A0D6MPZ4</accession>
<dbReference type="EMBL" id="BALE01000048">
    <property type="protein sequence ID" value="GAN55460.1"/>
    <property type="molecule type" value="Genomic_DNA"/>
</dbReference>
<proteinExistence type="predicted"/>
<gene>
    <name evidence="1" type="ORF">Tasa_048_085</name>
</gene>
<comment type="caution">
    <text evidence="1">The sequence shown here is derived from an EMBL/GenBank/DDBJ whole genome shotgun (WGS) entry which is preliminary data.</text>
</comment>
<dbReference type="Proteomes" id="UP000032679">
    <property type="component" value="Unassembled WGS sequence"/>
</dbReference>
<name>A0A0D6MPZ4_9PROT</name>
<dbReference type="STRING" id="1231623.Tasa_048_085"/>
<protein>
    <submittedName>
        <fullName evidence="1">Uncharacterized protein</fullName>
    </submittedName>
</protein>
<keyword evidence="2" id="KW-1185">Reference proteome</keyword>
<reference evidence="1 2" key="1">
    <citation type="submission" date="2012-10" db="EMBL/GenBank/DDBJ databases">
        <title>Genome sequencing of Tanticharoenia sakaeratensis NBRC 103193.</title>
        <authorList>
            <person name="Azuma Y."/>
            <person name="Hadano H."/>
            <person name="Hirakawa H."/>
            <person name="Matsushita K."/>
        </authorList>
    </citation>
    <scope>NUCLEOTIDE SEQUENCE [LARGE SCALE GENOMIC DNA]</scope>
    <source>
        <strain evidence="1 2">NBRC 103193</strain>
    </source>
</reference>
<sequence length="84" mass="9447">MPSLKKRGRPSCVRMMDDTRTLRGRKAIAAALGLPVDGSGWRLGERRVRYLEDRHGLPVCRDARTVCLSMPALLQWQSAQEAAR</sequence>
<evidence type="ECO:0000313" key="2">
    <source>
        <dbReference type="Proteomes" id="UP000032679"/>
    </source>
</evidence>
<dbReference type="AlphaFoldDB" id="A0A0D6MPZ4"/>
<organism evidence="1 2">
    <name type="scientific">Tanticharoenia sakaeratensis NBRC 103193</name>
    <dbReference type="NCBI Taxonomy" id="1231623"/>
    <lineage>
        <taxon>Bacteria</taxon>
        <taxon>Pseudomonadati</taxon>
        <taxon>Pseudomonadota</taxon>
        <taxon>Alphaproteobacteria</taxon>
        <taxon>Acetobacterales</taxon>
        <taxon>Acetobacteraceae</taxon>
        <taxon>Tanticharoenia</taxon>
    </lineage>
</organism>
<evidence type="ECO:0000313" key="1">
    <source>
        <dbReference type="EMBL" id="GAN55460.1"/>
    </source>
</evidence>